<dbReference type="AlphaFoldDB" id="A0A8J3M7N3"/>
<dbReference type="InterPro" id="IPR046358">
    <property type="entry name" value="Flagellin_C"/>
</dbReference>
<dbReference type="Proteomes" id="UP000626220">
    <property type="component" value="Unassembled WGS sequence"/>
</dbReference>
<keyword evidence="2 3" id="KW-0975">Bacterial flagellum</keyword>
<gene>
    <name evidence="6" type="primary">flgL</name>
    <name evidence="6" type="ORF">GCM10017056_05100</name>
</gene>
<feature type="domain" description="Flagellin N-terminal" evidence="4">
    <location>
        <begin position="8"/>
        <end position="141"/>
    </location>
</feature>
<keyword evidence="6" id="KW-0282">Flagellum</keyword>
<evidence type="ECO:0000256" key="1">
    <source>
        <dbReference type="ARBA" id="ARBA00005709"/>
    </source>
</evidence>
<evidence type="ECO:0000313" key="7">
    <source>
        <dbReference type="Proteomes" id="UP000626220"/>
    </source>
</evidence>
<comment type="caution">
    <text evidence="6">The sequence shown here is derived from an EMBL/GenBank/DDBJ whole genome shotgun (WGS) entry which is preliminary data.</text>
</comment>
<sequence>MADLLSNISTLQSSLARRREVARLTIGMSKAEKEVTTGLRADLFRDLGQRAAESVRLRNIVARNEGYIASNKLLNGRMEITSIAMSEMRQVADDFLALAVSGANPGDAISSELQANARYAIERIVTQANTVYQGSHIFAGIDQDRKPMQGWTQTSAATGLSPEDVMTSVIGAGPASLADVATITAEVNAVFDGTHATAGYTYEGTFYNGTAAATGQRVEARIGEGVTVSHGIQANDDGFTELMKGLSMLASIDVSKITDEATYGAYLDAAVQSISMGSQKLLGAEASLGSTQALVEETIERHEKVNDVYAIRMVDLEGVDAYEAATRLSMLQTQLEASYAVTARLSSLTFLNFLR</sequence>
<dbReference type="InterPro" id="IPR001492">
    <property type="entry name" value="Flagellin"/>
</dbReference>
<dbReference type="GO" id="GO:0005198">
    <property type="term" value="F:structural molecule activity"/>
    <property type="evidence" value="ECO:0007669"/>
    <property type="project" value="UniProtKB-UniRule"/>
</dbReference>
<dbReference type="RefSeq" id="WP_189678462.1">
    <property type="nucleotide sequence ID" value="NZ_BNCJ01000001.1"/>
</dbReference>
<dbReference type="GO" id="GO:0005576">
    <property type="term" value="C:extracellular region"/>
    <property type="evidence" value="ECO:0007669"/>
    <property type="project" value="UniProtKB-SubCell"/>
</dbReference>
<dbReference type="InterPro" id="IPR001029">
    <property type="entry name" value="Flagellin_N"/>
</dbReference>
<name>A0A8J3M7N3_9RHOB</name>
<keyword evidence="7" id="KW-1185">Reference proteome</keyword>
<evidence type="ECO:0000256" key="2">
    <source>
        <dbReference type="ARBA" id="ARBA00023143"/>
    </source>
</evidence>
<evidence type="ECO:0000259" key="5">
    <source>
        <dbReference type="Pfam" id="PF00700"/>
    </source>
</evidence>
<keyword evidence="6" id="KW-0966">Cell projection</keyword>
<keyword evidence="6" id="KW-0969">Cilium</keyword>
<feature type="domain" description="Flagellin C-terminal" evidence="5">
    <location>
        <begin position="284"/>
        <end position="354"/>
    </location>
</feature>
<evidence type="ECO:0000313" key="6">
    <source>
        <dbReference type="EMBL" id="GHF36264.1"/>
    </source>
</evidence>
<accession>A0A8J3M7N3</accession>
<dbReference type="GO" id="GO:0009288">
    <property type="term" value="C:bacterial-type flagellum"/>
    <property type="evidence" value="ECO:0007669"/>
    <property type="project" value="UniProtKB-SubCell"/>
</dbReference>
<dbReference type="Pfam" id="PF00700">
    <property type="entry name" value="Flagellin_C"/>
    <property type="match status" value="1"/>
</dbReference>
<reference evidence="6" key="1">
    <citation type="journal article" date="2014" name="Int. J. Syst. Evol. Microbiol.">
        <title>Complete genome sequence of Corynebacterium casei LMG S-19264T (=DSM 44701T), isolated from a smear-ripened cheese.</title>
        <authorList>
            <consortium name="US DOE Joint Genome Institute (JGI-PGF)"/>
            <person name="Walter F."/>
            <person name="Albersmeier A."/>
            <person name="Kalinowski J."/>
            <person name="Ruckert C."/>
        </authorList>
    </citation>
    <scope>NUCLEOTIDE SEQUENCE</scope>
    <source>
        <strain evidence="6">KCTC 42650</strain>
    </source>
</reference>
<comment type="similarity">
    <text evidence="1 3">Belongs to the bacterial flagellin family.</text>
</comment>
<evidence type="ECO:0000259" key="4">
    <source>
        <dbReference type="Pfam" id="PF00669"/>
    </source>
</evidence>
<proteinExistence type="inferred from homology"/>
<comment type="function">
    <text evidence="3">Flagellin is the subunit protein which polymerizes to form the filaments of bacterial flagella.</text>
</comment>
<reference evidence="6" key="2">
    <citation type="submission" date="2020-09" db="EMBL/GenBank/DDBJ databases">
        <authorList>
            <person name="Sun Q."/>
            <person name="Kim S."/>
        </authorList>
    </citation>
    <scope>NUCLEOTIDE SEQUENCE</scope>
    <source>
        <strain evidence="6">KCTC 42650</strain>
    </source>
</reference>
<dbReference type="PANTHER" id="PTHR42792:SF1">
    <property type="entry name" value="FLAGELLAR HOOK-ASSOCIATED PROTEIN 3"/>
    <property type="match status" value="1"/>
</dbReference>
<dbReference type="Gene3D" id="1.20.1330.10">
    <property type="entry name" value="f41 fragment of flagellin, N-terminal domain"/>
    <property type="match status" value="1"/>
</dbReference>
<comment type="subcellular location">
    <subcellularLocation>
        <location evidence="3">Secreted</location>
    </subcellularLocation>
    <subcellularLocation>
        <location evidence="3">Bacterial flagellum</location>
    </subcellularLocation>
</comment>
<dbReference type="PANTHER" id="PTHR42792">
    <property type="entry name" value="FLAGELLIN"/>
    <property type="match status" value="1"/>
</dbReference>
<keyword evidence="3" id="KW-0964">Secreted</keyword>
<dbReference type="Pfam" id="PF00669">
    <property type="entry name" value="Flagellin_N"/>
    <property type="match status" value="1"/>
</dbReference>
<dbReference type="EMBL" id="BNCJ01000001">
    <property type="protein sequence ID" value="GHF36264.1"/>
    <property type="molecule type" value="Genomic_DNA"/>
</dbReference>
<evidence type="ECO:0000256" key="3">
    <source>
        <dbReference type="RuleBase" id="RU362073"/>
    </source>
</evidence>
<organism evidence="6 7">
    <name type="scientific">Seohaeicola zhoushanensis</name>
    <dbReference type="NCBI Taxonomy" id="1569283"/>
    <lineage>
        <taxon>Bacteria</taxon>
        <taxon>Pseudomonadati</taxon>
        <taxon>Pseudomonadota</taxon>
        <taxon>Alphaproteobacteria</taxon>
        <taxon>Rhodobacterales</taxon>
        <taxon>Roseobacteraceae</taxon>
        <taxon>Seohaeicola</taxon>
    </lineage>
</organism>
<dbReference type="SUPFAM" id="SSF64518">
    <property type="entry name" value="Phase 1 flagellin"/>
    <property type="match status" value="1"/>
</dbReference>
<protein>
    <recommendedName>
        <fullName evidence="3">Flagellin</fullName>
    </recommendedName>
</protein>